<accession>A0A0E9VCZ4</accession>
<organism evidence="1">
    <name type="scientific">Anguilla anguilla</name>
    <name type="common">European freshwater eel</name>
    <name type="synonym">Muraena anguilla</name>
    <dbReference type="NCBI Taxonomy" id="7936"/>
    <lineage>
        <taxon>Eukaryota</taxon>
        <taxon>Metazoa</taxon>
        <taxon>Chordata</taxon>
        <taxon>Craniata</taxon>
        <taxon>Vertebrata</taxon>
        <taxon>Euteleostomi</taxon>
        <taxon>Actinopterygii</taxon>
        <taxon>Neopterygii</taxon>
        <taxon>Teleostei</taxon>
        <taxon>Anguilliformes</taxon>
        <taxon>Anguillidae</taxon>
        <taxon>Anguilla</taxon>
    </lineage>
</organism>
<name>A0A0E9VCZ4_ANGAN</name>
<evidence type="ECO:0000313" key="1">
    <source>
        <dbReference type="EMBL" id="JAH75922.1"/>
    </source>
</evidence>
<sequence>MRMMTWHEDKIKGYVKTRNLPQRQISKIMILLPLLS</sequence>
<dbReference type="AlphaFoldDB" id="A0A0E9VCZ4"/>
<proteinExistence type="predicted"/>
<reference evidence="1" key="1">
    <citation type="submission" date="2014-11" db="EMBL/GenBank/DDBJ databases">
        <authorList>
            <person name="Amaro Gonzalez C."/>
        </authorList>
    </citation>
    <scope>NUCLEOTIDE SEQUENCE</scope>
</reference>
<reference evidence="1" key="2">
    <citation type="journal article" date="2015" name="Fish Shellfish Immunol.">
        <title>Early steps in the European eel (Anguilla anguilla)-Vibrio vulnificus interaction in the gills: Role of the RtxA13 toxin.</title>
        <authorList>
            <person name="Callol A."/>
            <person name="Pajuelo D."/>
            <person name="Ebbesson L."/>
            <person name="Teles M."/>
            <person name="MacKenzie S."/>
            <person name="Amaro C."/>
        </authorList>
    </citation>
    <scope>NUCLEOTIDE SEQUENCE</scope>
</reference>
<dbReference type="EMBL" id="GBXM01032655">
    <property type="protein sequence ID" value="JAH75922.1"/>
    <property type="molecule type" value="Transcribed_RNA"/>
</dbReference>
<protein>
    <submittedName>
        <fullName evidence="1">Uncharacterized protein</fullName>
    </submittedName>
</protein>